<evidence type="ECO:0000313" key="1">
    <source>
        <dbReference type="EMBL" id="TEU28505.1"/>
    </source>
</evidence>
<keyword evidence="2" id="KW-1185">Reference proteome</keyword>
<dbReference type="Gene3D" id="1.20.1050.10">
    <property type="match status" value="1"/>
</dbReference>
<gene>
    <name evidence="1" type="ORF">E2B99_05800</name>
</gene>
<dbReference type="AlphaFoldDB" id="A0A4Y7XD09"/>
<accession>A0A4Y7XD09</accession>
<name>A0A4Y7XD09_9GAMM</name>
<dbReference type="InterPro" id="IPR036282">
    <property type="entry name" value="Glutathione-S-Trfase_C_sf"/>
</dbReference>
<evidence type="ECO:0000313" key="2">
    <source>
        <dbReference type="Proteomes" id="UP000297834"/>
    </source>
</evidence>
<protein>
    <recommendedName>
        <fullName evidence="3">Glutathione S-transferase C-terminal domain-containing protein</fullName>
    </recommendedName>
</protein>
<dbReference type="STRING" id="1120977.GCA_000619845_02097"/>
<evidence type="ECO:0008006" key="3">
    <source>
        <dbReference type="Google" id="ProtNLM"/>
    </source>
</evidence>
<organism evidence="1 2">
    <name type="scientific">Alkanindiges illinoisensis</name>
    <dbReference type="NCBI Taxonomy" id="197183"/>
    <lineage>
        <taxon>Bacteria</taxon>
        <taxon>Pseudomonadati</taxon>
        <taxon>Pseudomonadota</taxon>
        <taxon>Gammaproteobacteria</taxon>
        <taxon>Moraxellales</taxon>
        <taxon>Moraxellaceae</taxon>
        <taxon>Alkanindiges</taxon>
    </lineage>
</organism>
<dbReference type="SUPFAM" id="SSF47616">
    <property type="entry name" value="GST C-terminal domain-like"/>
    <property type="match status" value="1"/>
</dbReference>
<dbReference type="EMBL" id="SNTY01000017">
    <property type="protein sequence ID" value="TEU28505.1"/>
    <property type="molecule type" value="Genomic_DNA"/>
</dbReference>
<dbReference type="RefSeq" id="WP_134244008.1">
    <property type="nucleotide sequence ID" value="NZ_SNTY01000017.1"/>
</dbReference>
<reference evidence="1 2" key="1">
    <citation type="submission" date="2019-03" db="EMBL/GenBank/DDBJ databases">
        <title>Alkanindiges illinoisensis: a potential pathogenic isolated from ascites of a gastric cancer patient with abdominal metastasis.</title>
        <authorList>
            <person name="Hu X."/>
            <person name="Yang B."/>
            <person name="Yan X."/>
            <person name="Lin L."/>
            <person name="Zhao H."/>
            <person name="Zhou F."/>
            <person name="Su B."/>
            <person name="Chen J."/>
            <person name="Rui Y."/>
            <person name="Wang Q."/>
            <person name="Zheng L."/>
        </authorList>
    </citation>
    <scope>NUCLEOTIDE SEQUENCE [LARGE SCALE GENOMIC DNA]</scope>
    <source>
        <strain evidence="1 2">NFYY 23406</strain>
    </source>
</reference>
<proteinExistence type="predicted"/>
<dbReference type="Proteomes" id="UP000297834">
    <property type="component" value="Unassembled WGS sequence"/>
</dbReference>
<dbReference type="OrthoDB" id="9799538at2"/>
<sequence>MNYGKINNLIFMNSDELWGEGLNGFGGEFLAGNSFTGIDAFFVPVALRIETHQLKLSEPALPYAARLRALPAVQAWIKEWQLEVRHEAHEVACLRYGKLIGDMTTA</sequence>
<comment type="caution">
    <text evidence="1">The sequence shown here is derived from an EMBL/GenBank/DDBJ whole genome shotgun (WGS) entry which is preliminary data.</text>
</comment>